<dbReference type="STRING" id="281362.AT959_00545"/>
<dbReference type="SUPFAM" id="SSF53098">
    <property type="entry name" value="Ribonuclease H-like"/>
    <property type="match status" value="1"/>
</dbReference>
<accession>A0A133XP63</accession>
<dbReference type="AlphaFoldDB" id="A0A133XP63"/>
<evidence type="ECO:0000313" key="2">
    <source>
        <dbReference type="Proteomes" id="UP000070186"/>
    </source>
</evidence>
<dbReference type="EMBL" id="LODL01000002">
    <property type="protein sequence ID" value="KXB32723.1"/>
    <property type="molecule type" value="Genomic_DNA"/>
</dbReference>
<name>A0A133XP63_9RHOO</name>
<dbReference type="InterPro" id="IPR036397">
    <property type="entry name" value="RNaseH_sf"/>
</dbReference>
<keyword evidence="2" id="KW-1185">Reference proteome</keyword>
<evidence type="ECO:0008006" key="3">
    <source>
        <dbReference type="Google" id="ProtNLM"/>
    </source>
</evidence>
<dbReference type="RefSeq" id="WP_066879333.1">
    <property type="nucleotide sequence ID" value="NZ_LODL01000002.1"/>
</dbReference>
<comment type="caution">
    <text evidence="1">The sequence shown here is derived from an EMBL/GenBank/DDBJ whole genome shotgun (WGS) entry which is preliminary data.</text>
</comment>
<dbReference type="GO" id="GO:0003676">
    <property type="term" value="F:nucleic acid binding"/>
    <property type="evidence" value="ECO:0007669"/>
    <property type="project" value="InterPro"/>
</dbReference>
<reference evidence="1 2" key="1">
    <citation type="submission" date="2015-12" db="EMBL/GenBank/DDBJ databases">
        <title>Nitrous oxide reduction kinetics distinguish bacteria harboring typical versus atypical NosZ.</title>
        <authorList>
            <person name="Yoon S."/>
            <person name="Nissen S."/>
            <person name="Park D."/>
            <person name="Sanford R.A."/>
            <person name="Loeffler F.E."/>
        </authorList>
    </citation>
    <scope>NUCLEOTIDE SEQUENCE [LARGE SCALE GENOMIC DNA]</scope>
    <source>
        <strain evidence="1 2">ATCC BAA-841</strain>
    </source>
</reference>
<dbReference type="Proteomes" id="UP000070186">
    <property type="component" value="Unassembled WGS sequence"/>
</dbReference>
<organism evidence="1 2">
    <name type="scientific">Dechloromonas denitrificans</name>
    <dbReference type="NCBI Taxonomy" id="281362"/>
    <lineage>
        <taxon>Bacteria</taxon>
        <taxon>Pseudomonadati</taxon>
        <taxon>Pseudomonadota</taxon>
        <taxon>Betaproteobacteria</taxon>
        <taxon>Rhodocyclales</taxon>
        <taxon>Azonexaceae</taxon>
        <taxon>Dechloromonas</taxon>
    </lineage>
</organism>
<proteinExistence type="predicted"/>
<dbReference type="Gene3D" id="3.30.420.10">
    <property type="entry name" value="Ribonuclease H-like superfamily/Ribonuclease H"/>
    <property type="match status" value="1"/>
</dbReference>
<dbReference type="InterPro" id="IPR012337">
    <property type="entry name" value="RNaseH-like_sf"/>
</dbReference>
<gene>
    <name evidence="1" type="ORF">AT959_00545</name>
</gene>
<protein>
    <recommendedName>
        <fullName evidence="3">DNA polymerase III subunit epsilon</fullName>
    </recommendedName>
</protein>
<sequence length="222" mass="24980">MFSLKKLLFKAGSPEHLPDDVRAAIEAWRNLPAPELDDAHFHVRYLVIDIVSTGLNPDSDELLGIAATAVSQGGMVQPEDAFYLDFASFDGDSATVDRQLMAFLQFAAKAPLVTYHVPYVGGFLQRLYKERLGINFEPQWVDLAWLLPVMFEEKSHTLLPLDQWLELFGLEAGGARRDAMANTLMLARLFQMLLVRVTDKDITTAARLIDESRASSFLRRTH</sequence>
<evidence type="ECO:0000313" key="1">
    <source>
        <dbReference type="EMBL" id="KXB32723.1"/>
    </source>
</evidence>